<dbReference type="EC" id="2.3.1.179" evidence="5"/>
<evidence type="ECO:0000256" key="3">
    <source>
        <dbReference type="RuleBase" id="RU003694"/>
    </source>
</evidence>
<dbReference type="GO" id="GO:0004315">
    <property type="term" value="F:3-oxoacyl-[acyl-carrier-protein] synthase activity"/>
    <property type="evidence" value="ECO:0007669"/>
    <property type="project" value="UniProtKB-EC"/>
</dbReference>
<keyword evidence="2 3" id="KW-0808">Transferase</keyword>
<sequence length="430" mass="45209">MVYGPEASLPLGEKGLVDARRVVITGIGVLAPNGIGVEDFWSALLEGRSGIGPISLFDASEHFVGIAGEVDGFDPLIHIPFPVKPKRMGRHTQFALAASCMAIKDARVGESADLQSGSLLPIYVGVSTSAIEVIEQGKEQMSRRGPNKVSPHIVGACQPHAVATAISEHMGLNTRAMTVSTACAAGMDALAEAASVVREGRSDLVLAGGVDAPINPLTVACFGRTRMVPGGVVNAATRSCPFDRRREGGVMAEGGAFFVVESLVHAMARGAEPRLELLGWGSRLDRSAEAVGSGFEDAMREALDAAGTAPRDVHYICAHGPSDPELDQRETEAIKAVYGPWAYRIPVSSIKGVTGNPLAAAGPLELAACAGVFRDDLVPPTANYREPDPACDLDYVPLRPRRYRADCAMLNVHGMGGINSSLVVSRVTRP</sequence>
<evidence type="ECO:0000313" key="5">
    <source>
        <dbReference type="EMBL" id="AKJ65335.1"/>
    </source>
</evidence>
<reference evidence="6" key="1">
    <citation type="submission" date="2015-02" db="EMBL/GenBank/DDBJ databases">
        <title>Description and complete genome sequence of the first cultured representative of the subdivision 5 of the Verrucomicrobia phylum.</title>
        <authorList>
            <person name="Spring S."/>
            <person name="Bunk B."/>
            <person name="Sproer C."/>
            <person name="Klenk H.-P."/>
        </authorList>
    </citation>
    <scope>NUCLEOTIDE SEQUENCE [LARGE SCALE GENOMIC DNA]</scope>
    <source>
        <strain evidence="6">L21-Fru-AB</strain>
    </source>
</reference>
<keyword evidence="5" id="KW-0012">Acyltransferase</keyword>
<dbReference type="PANTHER" id="PTHR11712:SF336">
    <property type="entry name" value="3-OXOACYL-[ACYL-CARRIER-PROTEIN] SYNTHASE, MITOCHONDRIAL"/>
    <property type="match status" value="1"/>
</dbReference>
<dbReference type="SMART" id="SM00825">
    <property type="entry name" value="PKS_KS"/>
    <property type="match status" value="1"/>
</dbReference>
<dbReference type="SUPFAM" id="SSF53901">
    <property type="entry name" value="Thiolase-like"/>
    <property type="match status" value="2"/>
</dbReference>
<keyword evidence="6" id="KW-1185">Reference proteome</keyword>
<dbReference type="STRING" id="1307763.L21SP4_02103"/>
<reference evidence="5 6" key="2">
    <citation type="journal article" date="2016" name="ISME J.">
        <title>Characterization of the first cultured representative of Verrucomicrobia subdivision 5 indicates the proposal of a novel phylum.</title>
        <authorList>
            <person name="Spring S."/>
            <person name="Bunk B."/>
            <person name="Sproer C."/>
            <person name="Schumann P."/>
            <person name="Rohde M."/>
            <person name="Tindall B.J."/>
            <person name="Klenk H.P."/>
        </authorList>
    </citation>
    <scope>NUCLEOTIDE SEQUENCE [LARGE SCALE GENOMIC DNA]</scope>
    <source>
        <strain evidence="5 6">L21-Fru-AB</strain>
    </source>
</reference>
<dbReference type="EMBL" id="CP010904">
    <property type="protein sequence ID" value="AKJ65335.1"/>
    <property type="molecule type" value="Genomic_DNA"/>
</dbReference>
<feature type="domain" description="Ketosynthase family 3 (KS3)" evidence="4">
    <location>
        <begin position="19"/>
        <end position="426"/>
    </location>
</feature>
<organism evidence="5 6">
    <name type="scientific">Kiritimatiella glycovorans</name>
    <dbReference type="NCBI Taxonomy" id="1307763"/>
    <lineage>
        <taxon>Bacteria</taxon>
        <taxon>Pseudomonadati</taxon>
        <taxon>Kiritimatiellota</taxon>
        <taxon>Kiritimatiellia</taxon>
        <taxon>Kiritimatiellales</taxon>
        <taxon>Kiritimatiellaceae</taxon>
        <taxon>Kiritimatiella</taxon>
    </lineage>
</organism>
<evidence type="ECO:0000256" key="2">
    <source>
        <dbReference type="ARBA" id="ARBA00022679"/>
    </source>
</evidence>
<dbReference type="CDD" id="cd00834">
    <property type="entry name" value="KAS_I_II"/>
    <property type="match status" value="1"/>
</dbReference>
<evidence type="ECO:0000256" key="1">
    <source>
        <dbReference type="ARBA" id="ARBA00008467"/>
    </source>
</evidence>
<dbReference type="GO" id="GO:0006633">
    <property type="term" value="P:fatty acid biosynthetic process"/>
    <property type="evidence" value="ECO:0007669"/>
    <property type="project" value="TreeGrafter"/>
</dbReference>
<evidence type="ECO:0000313" key="6">
    <source>
        <dbReference type="Proteomes" id="UP000035268"/>
    </source>
</evidence>
<dbReference type="KEGG" id="vbl:L21SP4_02103"/>
<dbReference type="Gene3D" id="3.40.47.10">
    <property type="match status" value="2"/>
</dbReference>
<proteinExistence type="inferred from homology"/>
<dbReference type="Pfam" id="PF00109">
    <property type="entry name" value="ketoacyl-synt"/>
    <property type="match status" value="1"/>
</dbReference>
<evidence type="ECO:0000259" key="4">
    <source>
        <dbReference type="PROSITE" id="PS52004"/>
    </source>
</evidence>
<gene>
    <name evidence="5" type="primary">fabF_2</name>
    <name evidence="5" type="ORF">L21SP4_02103</name>
</gene>
<dbReference type="InterPro" id="IPR000794">
    <property type="entry name" value="Beta-ketoacyl_synthase"/>
</dbReference>
<dbReference type="Proteomes" id="UP000035268">
    <property type="component" value="Chromosome"/>
</dbReference>
<dbReference type="Pfam" id="PF02801">
    <property type="entry name" value="Ketoacyl-synt_C"/>
    <property type="match status" value="1"/>
</dbReference>
<name>A0A0G3EKQ3_9BACT</name>
<dbReference type="InterPro" id="IPR016039">
    <property type="entry name" value="Thiolase-like"/>
</dbReference>
<comment type="similarity">
    <text evidence="1 3">Belongs to the thiolase-like superfamily. Beta-ketoacyl-ACP synthases family.</text>
</comment>
<dbReference type="PANTHER" id="PTHR11712">
    <property type="entry name" value="POLYKETIDE SYNTHASE-RELATED"/>
    <property type="match status" value="1"/>
</dbReference>
<dbReference type="AlphaFoldDB" id="A0A0G3EKQ3"/>
<dbReference type="InterPro" id="IPR020841">
    <property type="entry name" value="PKS_Beta-ketoAc_synthase_dom"/>
</dbReference>
<dbReference type="InterPro" id="IPR014031">
    <property type="entry name" value="Ketoacyl_synth_C"/>
</dbReference>
<dbReference type="PROSITE" id="PS52004">
    <property type="entry name" value="KS3_2"/>
    <property type="match status" value="1"/>
</dbReference>
<accession>A0A0G3EKQ3</accession>
<protein>
    <submittedName>
        <fullName evidence="5">3-oxoacyl-[acyl-carrier-protein] synthase 2</fullName>
        <ecNumber evidence="5">2.3.1.179</ecNumber>
    </submittedName>
</protein>
<dbReference type="PATRIC" id="fig|1609981.3.peg.2187"/>
<dbReference type="InterPro" id="IPR014030">
    <property type="entry name" value="Ketoacyl_synth_N"/>
</dbReference>